<evidence type="ECO:0000256" key="1">
    <source>
        <dbReference type="ARBA" id="ARBA00007150"/>
    </source>
</evidence>
<dbReference type="EMBL" id="MTCZ01000150">
    <property type="protein sequence ID" value="OWP83196.1"/>
    <property type="molecule type" value="Genomic_DNA"/>
</dbReference>
<name>A0A246GG95_9FLAO</name>
<evidence type="ECO:0000256" key="2">
    <source>
        <dbReference type="ARBA" id="ARBA00022475"/>
    </source>
</evidence>
<evidence type="ECO:0000256" key="5">
    <source>
        <dbReference type="ARBA" id="ARBA00022989"/>
    </source>
</evidence>
<dbReference type="GO" id="GO:0042158">
    <property type="term" value="P:lipoprotein biosynthetic process"/>
    <property type="evidence" value="ECO:0007669"/>
    <property type="project" value="InterPro"/>
</dbReference>
<evidence type="ECO:0000256" key="3">
    <source>
        <dbReference type="ARBA" id="ARBA00022679"/>
    </source>
</evidence>
<reference evidence="8 9" key="1">
    <citation type="journal article" date="2017" name="Infect. Genet. Evol.">
        <title>Comparative genome analysis of fish pathogen Flavobacterium columnare reveals extensive sequence diversity within the species.</title>
        <authorList>
            <person name="Kayansamruaj P."/>
            <person name="Dong H.T."/>
            <person name="Hirono I."/>
            <person name="Kondo H."/>
            <person name="Senapin S."/>
            <person name="Rodkhum C."/>
        </authorList>
    </citation>
    <scope>NUCLEOTIDE SEQUENCE [LARGE SCALE GENOMIC DNA]</scope>
    <source>
        <strain evidence="8 9">1215</strain>
    </source>
</reference>
<dbReference type="InterPro" id="IPR001640">
    <property type="entry name" value="Lgt"/>
</dbReference>
<feature type="transmembrane region" description="Helical" evidence="7">
    <location>
        <begin position="209"/>
        <end position="235"/>
    </location>
</feature>
<evidence type="ECO:0000256" key="7">
    <source>
        <dbReference type="SAM" id="Phobius"/>
    </source>
</evidence>
<feature type="transmembrane region" description="Helical" evidence="7">
    <location>
        <begin position="42"/>
        <end position="63"/>
    </location>
</feature>
<dbReference type="PANTHER" id="PTHR30589:SF0">
    <property type="entry name" value="PHOSPHATIDYLGLYCEROL--PROLIPOPROTEIN DIACYLGLYCERYL TRANSFERASE"/>
    <property type="match status" value="1"/>
</dbReference>
<dbReference type="Pfam" id="PF01790">
    <property type="entry name" value="LGT"/>
    <property type="match status" value="1"/>
</dbReference>
<dbReference type="GO" id="GO:0005886">
    <property type="term" value="C:plasma membrane"/>
    <property type="evidence" value="ECO:0007669"/>
    <property type="project" value="InterPro"/>
</dbReference>
<proteinExistence type="inferred from homology"/>
<sequence length="241" mass="27849">MKIPLDNAPFYHYLLEILAFFIGMRLYSFLKKKNKIISDENRLWILLGAMIGALIGSRVIAVLETPSLIPNMSFFSFFQNKTVAGGFLGGLLGVEIIKKIIGETKASGDLYVYPILIALIIGRIGCLGMGIMEPTYGIETSFFTGMDLGDGKLRHPVALYEIVFLLGLIFLFYKLEKVDFINGDRFKLFFLLYFLYRFFIEFLKPYESLFFQLSIIHFISIFVFFHYYCFIIRIIKKINAY</sequence>
<dbReference type="AlphaFoldDB" id="A0A246GG95"/>
<keyword evidence="2" id="KW-1003">Cell membrane</keyword>
<feature type="transmembrane region" description="Helical" evidence="7">
    <location>
        <begin position="83"/>
        <end position="101"/>
    </location>
</feature>
<comment type="caution">
    <text evidence="8">The sequence shown here is derived from an EMBL/GenBank/DDBJ whole genome shotgun (WGS) entry which is preliminary data.</text>
</comment>
<keyword evidence="5 7" id="KW-1133">Transmembrane helix</keyword>
<protein>
    <submittedName>
        <fullName evidence="8">Diacylglyceryl transferase</fullName>
    </submittedName>
</protein>
<feature type="transmembrane region" description="Helical" evidence="7">
    <location>
        <begin position="157"/>
        <end position="174"/>
    </location>
</feature>
<evidence type="ECO:0000256" key="4">
    <source>
        <dbReference type="ARBA" id="ARBA00022692"/>
    </source>
</evidence>
<organism evidence="8 9">
    <name type="scientific">Flavobacterium davisii</name>
    <dbReference type="NCBI Taxonomy" id="2906077"/>
    <lineage>
        <taxon>Bacteria</taxon>
        <taxon>Pseudomonadati</taxon>
        <taxon>Bacteroidota</taxon>
        <taxon>Flavobacteriia</taxon>
        <taxon>Flavobacteriales</taxon>
        <taxon>Flavobacteriaceae</taxon>
        <taxon>Flavobacterium</taxon>
    </lineage>
</organism>
<feature type="transmembrane region" description="Helical" evidence="7">
    <location>
        <begin position="186"/>
        <end position="203"/>
    </location>
</feature>
<comment type="similarity">
    <text evidence="1">Belongs to the Lgt family.</text>
</comment>
<dbReference type="RefSeq" id="WP_088394129.1">
    <property type="nucleotide sequence ID" value="NZ_MTCZ01000150.1"/>
</dbReference>
<feature type="transmembrane region" description="Helical" evidence="7">
    <location>
        <begin position="12"/>
        <end position="30"/>
    </location>
</feature>
<evidence type="ECO:0000256" key="6">
    <source>
        <dbReference type="ARBA" id="ARBA00023136"/>
    </source>
</evidence>
<evidence type="ECO:0000313" key="8">
    <source>
        <dbReference type="EMBL" id="OWP83196.1"/>
    </source>
</evidence>
<keyword evidence="3 8" id="KW-0808">Transferase</keyword>
<evidence type="ECO:0000313" key="9">
    <source>
        <dbReference type="Proteomes" id="UP000197768"/>
    </source>
</evidence>
<feature type="transmembrane region" description="Helical" evidence="7">
    <location>
        <begin position="110"/>
        <end position="132"/>
    </location>
</feature>
<gene>
    <name evidence="8" type="ORF">BWK59_11785</name>
</gene>
<keyword evidence="4 7" id="KW-0812">Transmembrane</keyword>
<dbReference type="PANTHER" id="PTHR30589">
    <property type="entry name" value="PROLIPOPROTEIN DIACYLGLYCERYL TRANSFERASE"/>
    <property type="match status" value="1"/>
</dbReference>
<accession>A0A246GG95</accession>
<dbReference type="GO" id="GO:0008961">
    <property type="term" value="F:phosphatidylglycerol-prolipoprotein diacylglyceryl transferase activity"/>
    <property type="evidence" value="ECO:0007669"/>
    <property type="project" value="InterPro"/>
</dbReference>
<dbReference type="Proteomes" id="UP000197768">
    <property type="component" value="Unassembled WGS sequence"/>
</dbReference>
<keyword evidence="6 7" id="KW-0472">Membrane</keyword>